<reference evidence="3 4" key="1">
    <citation type="submission" date="2020-01" db="EMBL/GenBank/DDBJ databases">
        <title>Kibdelosporangium persica a novel Actinomycetes from a hot desert in Iran.</title>
        <authorList>
            <person name="Safaei N."/>
            <person name="Zaburannyi N."/>
            <person name="Mueller R."/>
            <person name="Wink J."/>
        </authorList>
    </citation>
    <scope>NUCLEOTIDE SEQUENCE [LARGE SCALE GENOMIC DNA]</scope>
    <source>
        <strain evidence="3 4">4NS15</strain>
    </source>
</reference>
<feature type="signal peptide" evidence="1">
    <location>
        <begin position="1"/>
        <end position="29"/>
    </location>
</feature>
<gene>
    <name evidence="3" type="ORF">GC106_43560</name>
</gene>
<keyword evidence="4" id="KW-1185">Reference proteome</keyword>
<evidence type="ECO:0000313" key="4">
    <source>
        <dbReference type="Proteomes" id="UP000763557"/>
    </source>
</evidence>
<dbReference type="Proteomes" id="UP000763557">
    <property type="component" value="Unassembled WGS sequence"/>
</dbReference>
<evidence type="ECO:0000256" key="1">
    <source>
        <dbReference type="SAM" id="SignalP"/>
    </source>
</evidence>
<comment type="caution">
    <text evidence="3">The sequence shown here is derived from an EMBL/GenBank/DDBJ whole genome shotgun (WGS) entry which is preliminary data.</text>
</comment>
<dbReference type="RefSeq" id="WP_173134337.1">
    <property type="nucleotide sequence ID" value="NZ_CBCSGW010000010.1"/>
</dbReference>
<evidence type="ECO:0000313" key="3">
    <source>
        <dbReference type="EMBL" id="NRN67123.1"/>
    </source>
</evidence>
<evidence type="ECO:0000259" key="2">
    <source>
        <dbReference type="Pfam" id="PF26571"/>
    </source>
</evidence>
<accession>A0ABX2F8G4</accession>
<organism evidence="3 4">
    <name type="scientific">Kibdelosporangium persicum</name>
    <dbReference type="NCBI Taxonomy" id="2698649"/>
    <lineage>
        <taxon>Bacteria</taxon>
        <taxon>Bacillati</taxon>
        <taxon>Actinomycetota</taxon>
        <taxon>Actinomycetes</taxon>
        <taxon>Pseudonocardiales</taxon>
        <taxon>Pseudonocardiaceae</taxon>
        <taxon>Kibdelosporangium</taxon>
    </lineage>
</organism>
<feature type="domain" description="ARB-07466-like C-terminal" evidence="2">
    <location>
        <begin position="128"/>
        <end position="223"/>
    </location>
</feature>
<dbReference type="EMBL" id="JAAATY010000013">
    <property type="protein sequence ID" value="NRN67123.1"/>
    <property type="molecule type" value="Genomic_DNA"/>
</dbReference>
<protein>
    <recommendedName>
        <fullName evidence="2">ARB-07466-like C-terminal domain-containing protein</fullName>
    </recommendedName>
</protein>
<feature type="chain" id="PRO_5045107177" description="ARB-07466-like C-terminal domain-containing protein" evidence="1">
    <location>
        <begin position="30"/>
        <end position="259"/>
    </location>
</feature>
<proteinExistence type="predicted"/>
<keyword evidence="1" id="KW-0732">Signal</keyword>
<sequence>MSPRPRGVLGVLVATTAMLTGLAVTPASAHTYSIVDGHAVDVRTGPGMQEGTIGAVSGGQRVAVACTVRGESVTGPNRTTDVWDYIHLKGYIPDAYVHTGVSTAVGPPCGGSELHWDPSEMNLRAEQPGTRRLYDEIKANPAWNLRGGDAHFAGIYADRRGEHGEGRALDYWMDVDVPAEFTAGWELADYLRANAGPYGIQTIIWNDKAWLAGNPDAGWQEYDEIANCGASTKTCKHNDHVHIGQNWAGAVLKTAHWGH</sequence>
<dbReference type="Pfam" id="PF26571">
    <property type="entry name" value="VldE"/>
    <property type="match status" value="1"/>
</dbReference>
<dbReference type="InterPro" id="IPR058593">
    <property type="entry name" value="ARB_07466-like_C"/>
</dbReference>
<name>A0ABX2F8G4_9PSEU</name>